<evidence type="ECO:0000256" key="1">
    <source>
        <dbReference type="SAM" id="Coils"/>
    </source>
</evidence>
<keyword evidence="2" id="KW-0732">Signal</keyword>
<evidence type="ECO:0000256" key="2">
    <source>
        <dbReference type="SAM" id="SignalP"/>
    </source>
</evidence>
<reference evidence="3 4" key="1">
    <citation type="submission" date="2017-08" db="EMBL/GenBank/DDBJ databases">
        <title>Acidophilic green algal genome provides insights into adaptation to an acidic environment.</title>
        <authorList>
            <person name="Hirooka S."/>
            <person name="Hirose Y."/>
            <person name="Kanesaki Y."/>
            <person name="Higuchi S."/>
            <person name="Fujiwara T."/>
            <person name="Onuma R."/>
            <person name="Era A."/>
            <person name="Ohbayashi R."/>
            <person name="Uzuka A."/>
            <person name="Nozaki H."/>
            <person name="Yoshikawa H."/>
            <person name="Miyagishima S.Y."/>
        </authorList>
    </citation>
    <scope>NUCLEOTIDE SEQUENCE [LARGE SCALE GENOMIC DNA]</scope>
    <source>
        <strain evidence="3 4">NIES-2499</strain>
    </source>
</reference>
<proteinExistence type="predicted"/>
<sequence>MYHSNHSFAFALPLHWSLLTMGPLSFEDKEAVEWRAAAAKAVFKEQLRAANEAAKAKAQVAVAEAVLKEQLRASNEAAEAKAQAAVAEAQLATLDESRIFGKSKDT</sequence>
<protein>
    <submittedName>
        <fullName evidence="3">Uncharacterized protein</fullName>
    </submittedName>
</protein>
<evidence type="ECO:0000313" key="3">
    <source>
        <dbReference type="EMBL" id="GAX78543.1"/>
    </source>
</evidence>
<comment type="caution">
    <text evidence="3">The sequence shown here is derived from an EMBL/GenBank/DDBJ whole genome shotgun (WGS) entry which is preliminary data.</text>
</comment>
<accession>A0A250X642</accession>
<organism evidence="3 4">
    <name type="scientific">Chlamydomonas eustigma</name>
    <dbReference type="NCBI Taxonomy" id="1157962"/>
    <lineage>
        <taxon>Eukaryota</taxon>
        <taxon>Viridiplantae</taxon>
        <taxon>Chlorophyta</taxon>
        <taxon>core chlorophytes</taxon>
        <taxon>Chlorophyceae</taxon>
        <taxon>CS clade</taxon>
        <taxon>Chlamydomonadales</taxon>
        <taxon>Chlamydomonadaceae</taxon>
        <taxon>Chlamydomonas</taxon>
    </lineage>
</organism>
<evidence type="ECO:0000313" key="4">
    <source>
        <dbReference type="Proteomes" id="UP000232323"/>
    </source>
</evidence>
<name>A0A250X642_9CHLO</name>
<feature type="chain" id="PRO_5013281579" evidence="2">
    <location>
        <begin position="22"/>
        <end position="106"/>
    </location>
</feature>
<dbReference type="EMBL" id="BEGY01000033">
    <property type="protein sequence ID" value="GAX78543.1"/>
    <property type="molecule type" value="Genomic_DNA"/>
</dbReference>
<keyword evidence="1" id="KW-0175">Coiled coil</keyword>
<keyword evidence="4" id="KW-1185">Reference proteome</keyword>
<feature type="coiled-coil region" evidence="1">
    <location>
        <begin position="44"/>
        <end position="97"/>
    </location>
</feature>
<feature type="signal peptide" evidence="2">
    <location>
        <begin position="1"/>
        <end position="21"/>
    </location>
</feature>
<gene>
    <name evidence="3" type="ORF">CEUSTIGMA_g5983.t1</name>
</gene>
<dbReference type="Proteomes" id="UP000232323">
    <property type="component" value="Unassembled WGS sequence"/>
</dbReference>
<dbReference type="AlphaFoldDB" id="A0A250X642"/>